<organism evidence="1 2">
    <name type="scientific">Nicotiana tabacum</name>
    <name type="common">Common tobacco</name>
    <dbReference type="NCBI Taxonomy" id="4097"/>
    <lineage>
        <taxon>Eukaryota</taxon>
        <taxon>Viridiplantae</taxon>
        <taxon>Streptophyta</taxon>
        <taxon>Embryophyta</taxon>
        <taxon>Tracheophyta</taxon>
        <taxon>Spermatophyta</taxon>
        <taxon>Magnoliopsida</taxon>
        <taxon>eudicotyledons</taxon>
        <taxon>Gunneridae</taxon>
        <taxon>Pentapetalae</taxon>
        <taxon>asterids</taxon>
        <taxon>lamiids</taxon>
        <taxon>Solanales</taxon>
        <taxon>Solanaceae</taxon>
        <taxon>Nicotianoideae</taxon>
        <taxon>Nicotianeae</taxon>
        <taxon>Nicotiana</taxon>
    </lineage>
</organism>
<sequence>MAEEEVLPTLSTPIASGSTSQTISQDVNHPYFLHSFDAPGFSLVTTPFDGRGFAGWRRSILIVLSAKNKIGFINGVCEEPKPDAQDHPQWSRCNFMVTSWLLNSLSNEIGDSVVYSKSTKVLWNSLEHRFGQTNGAKLYQLQKEISMLVQGNNTIAGYFTTLKKLWDELDSLNSHLVYSCDCICDGKRKVTKFLEDQRIIQFLMGLNDVYSQARGNILMMNPLPGIDFVYSLLFQDENQREIHARSQFNADASSFVVEV</sequence>
<reference evidence="1" key="1">
    <citation type="journal article" date="2014" name="Nat. Commun.">
        <title>The tobacco genome sequence and its comparison with those of tomato and potato.</title>
        <authorList>
            <person name="Sierro N."/>
            <person name="Battey J.N."/>
            <person name="Ouadi S."/>
            <person name="Bakaher N."/>
            <person name="Bovet L."/>
            <person name="Willig A."/>
            <person name="Goepfert S."/>
            <person name="Peitsch M.C."/>
            <person name="Ivanov N.V."/>
        </authorList>
    </citation>
    <scope>NUCLEOTIDE SEQUENCE [LARGE SCALE GENOMIC DNA]</scope>
</reference>
<accession>A0AC58RWH7</accession>
<reference evidence="2" key="2">
    <citation type="submission" date="2025-08" db="UniProtKB">
        <authorList>
            <consortium name="RefSeq"/>
        </authorList>
    </citation>
    <scope>IDENTIFICATION</scope>
    <source>
        <tissue evidence="2">Leaf</tissue>
    </source>
</reference>
<dbReference type="Proteomes" id="UP000790787">
    <property type="component" value="Chromosome 9"/>
</dbReference>
<gene>
    <name evidence="2" type="primary">LOC142163828</name>
</gene>
<evidence type="ECO:0000313" key="2">
    <source>
        <dbReference type="RefSeq" id="XP_075077073.1"/>
    </source>
</evidence>
<evidence type="ECO:0000313" key="1">
    <source>
        <dbReference type="Proteomes" id="UP000790787"/>
    </source>
</evidence>
<keyword evidence="1" id="KW-1185">Reference proteome</keyword>
<dbReference type="RefSeq" id="XP_075077073.1">
    <property type="nucleotide sequence ID" value="XM_075220972.1"/>
</dbReference>
<proteinExistence type="predicted"/>
<protein>
    <submittedName>
        <fullName evidence="2">Uncharacterized protein LOC142163828</fullName>
    </submittedName>
</protein>
<name>A0AC58RWH7_TOBAC</name>